<dbReference type="InterPro" id="IPR015883">
    <property type="entry name" value="Glyco_hydro_20_cat"/>
</dbReference>
<dbReference type="GO" id="GO:0005975">
    <property type="term" value="P:carbohydrate metabolic process"/>
    <property type="evidence" value="ECO:0007669"/>
    <property type="project" value="InterPro"/>
</dbReference>
<dbReference type="InterPro" id="IPR014756">
    <property type="entry name" value="Ig_E-set"/>
</dbReference>
<dbReference type="EC" id="3.2.1.52" evidence="3"/>
<dbReference type="InterPro" id="IPR004867">
    <property type="entry name" value="CHB_C_dom"/>
</dbReference>
<dbReference type="Gene3D" id="2.60.40.10">
    <property type="entry name" value="Immunoglobulins"/>
    <property type="match status" value="1"/>
</dbReference>
<dbReference type="InParanoid" id="F7BMU6"/>
<evidence type="ECO:0000256" key="8">
    <source>
        <dbReference type="ARBA" id="ARBA00047301"/>
    </source>
</evidence>
<evidence type="ECO:0000259" key="11">
    <source>
        <dbReference type="Pfam" id="PF00728"/>
    </source>
</evidence>
<accession>F7BMU6</accession>
<dbReference type="GeneTree" id="ENSGT00390000008107"/>
<evidence type="ECO:0000313" key="14">
    <source>
        <dbReference type="Proteomes" id="UP000008144"/>
    </source>
</evidence>
<keyword evidence="4" id="KW-0378">Hydrolase</keyword>
<dbReference type="EMBL" id="EAAA01000619">
    <property type="status" value="NOT_ANNOTATED_CDS"/>
    <property type="molecule type" value="Genomic_DNA"/>
</dbReference>
<name>F7BMU6_CIOIN</name>
<evidence type="ECO:0000256" key="10">
    <source>
        <dbReference type="PIRSR" id="PIRSR625705-1"/>
    </source>
</evidence>
<evidence type="ECO:0000256" key="4">
    <source>
        <dbReference type="ARBA" id="ARBA00022801"/>
    </source>
</evidence>
<dbReference type="SUPFAM" id="SSF51445">
    <property type="entry name" value="(Trans)glycosidases"/>
    <property type="match status" value="1"/>
</dbReference>
<dbReference type="InterPro" id="IPR025705">
    <property type="entry name" value="Beta_hexosaminidase_sua/sub"/>
</dbReference>
<evidence type="ECO:0000256" key="9">
    <source>
        <dbReference type="ARBA" id="ARBA00049464"/>
    </source>
</evidence>
<feature type="domain" description="Glycoside hydrolase family 20 catalytic" evidence="11">
    <location>
        <begin position="28"/>
        <end position="293"/>
    </location>
</feature>
<dbReference type="InterPro" id="IPR013783">
    <property type="entry name" value="Ig-like_fold"/>
</dbReference>
<comment type="catalytic activity">
    <reaction evidence="1">
        <text>Hydrolysis of terminal non-reducing N-acetyl-D-hexosamine residues in N-acetyl-beta-D-hexosaminides.</text>
        <dbReference type="EC" id="3.2.1.52"/>
    </reaction>
</comment>
<feature type="active site" description="Proton donor" evidence="10">
    <location>
        <position position="79"/>
    </location>
</feature>
<dbReference type="GO" id="GO:0005764">
    <property type="term" value="C:lysosome"/>
    <property type="evidence" value="ECO:0000318"/>
    <property type="project" value="GO_Central"/>
</dbReference>
<keyword evidence="14" id="KW-1185">Reference proteome</keyword>
<evidence type="ECO:0000256" key="5">
    <source>
        <dbReference type="ARBA" id="ARBA00023505"/>
    </source>
</evidence>
<evidence type="ECO:0000313" key="13">
    <source>
        <dbReference type="Ensembl" id="ENSCINP00000008969.3"/>
    </source>
</evidence>
<sequence>MEVRYREFNLRGDTAAADEFRLIDPDDVSTAMSVQHFRNNALNPCIASSYKFVEKVITEIKALHADIQPLTTIHMGGDEVAKKSWEGSPVCEKFISEEEGFPYSNVDLQEYFIRKVSDICTKHGLNLGVWEDGALKSPDTVPYEKSSIPCDVLAYSWNNAGWSPYLANRAYKLANAGYKVVMSQATHFYFDHPHEPDPEEIGLFWATRYIDDRKVFEFMPEHLYSNAKFNLNAEPFSSEEVKNMRDTNLPLTAPENIIGMQAAVWSEMLRDVTKFHYQLFPRLIAFAERAWHKAPWEAEQANEWTKLQDWRDFVNVVGYKELSRLRIRNIHYRLPPPGVRITDDGKIEICSKFPGLTFKFRTVSGDEHSDWSECVDQQPITDKKAIYEFVTTDGQRQSRIIRL</sequence>
<evidence type="ECO:0000256" key="2">
    <source>
        <dbReference type="ARBA" id="ARBA00006285"/>
    </source>
</evidence>
<comment type="catalytic activity">
    <reaction evidence="6">
        <text>a ganglioside GM2 (d18:1(4E)) + H2O = a ganglioside GM3 (d18:1(4E)) + N-acetyl-beta-D-galactosamine</text>
        <dbReference type="Rhea" id="RHEA:47940"/>
        <dbReference type="ChEBI" id="CHEBI:15377"/>
        <dbReference type="ChEBI" id="CHEBI:28497"/>
        <dbReference type="ChEBI" id="CHEBI:60065"/>
        <dbReference type="ChEBI" id="CHEBI:71502"/>
    </reaction>
    <physiologicalReaction direction="left-to-right" evidence="6">
        <dbReference type="Rhea" id="RHEA:47941"/>
    </physiologicalReaction>
</comment>
<comment type="catalytic activity">
    <reaction evidence="5">
        <text>beta-D-GalNAc-(1-&gt;4)-alpha-L-IdoA-(1-&gt;3)-beta-D-GalNAc-4-sulfate-(1-&gt;4)-alpha-L-IdoA-(1-&gt;3)-D-GalNAc-4-sulfate + H2O = alpha-L-IdoA-(1-&gt;3)-beta-D-GalNAc-4-sulfate-(1-&gt;4)-alpha-L-IdoA-(1-&gt;3)-D-GalNAc-4-sulfate + N-acetyl-D-galactosamine</text>
        <dbReference type="Rhea" id="RHEA:64372"/>
        <dbReference type="ChEBI" id="CHEBI:15377"/>
        <dbReference type="ChEBI" id="CHEBI:28037"/>
        <dbReference type="ChEBI" id="CHEBI:152565"/>
        <dbReference type="ChEBI" id="CHEBI:152566"/>
    </reaction>
    <physiologicalReaction direction="left-to-right" evidence="5">
        <dbReference type="Rhea" id="RHEA:64373"/>
    </physiologicalReaction>
</comment>
<dbReference type="Pfam" id="PF03174">
    <property type="entry name" value="CHB_HEX_C"/>
    <property type="match status" value="1"/>
</dbReference>
<organism evidence="13 14">
    <name type="scientific">Ciona intestinalis</name>
    <name type="common">Transparent sea squirt</name>
    <name type="synonym">Ascidia intestinalis</name>
    <dbReference type="NCBI Taxonomy" id="7719"/>
    <lineage>
        <taxon>Eukaryota</taxon>
        <taxon>Metazoa</taxon>
        <taxon>Chordata</taxon>
        <taxon>Tunicata</taxon>
        <taxon>Ascidiacea</taxon>
        <taxon>Phlebobranchia</taxon>
        <taxon>Cionidae</taxon>
        <taxon>Ciona</taxon>
    </lineage>
</organism>
<protein>
    <recommendedName>
        <fullName evidence="3">beta-N-acetylhexosaminidase</fullName>
        <ecNumber evidence="3">3.2.1.52</ecNumber>
    </recommendedName>
</protein>
<dbReference type="Pfam" id="PF00728">
    <property type="entry name" value="Glyco_hydro_20"/>
    <property type="match status" value="1"/>
</dbReference>
<reference evidence="14" key="1">
    <citation type="journal article" date="2002" name="Science">
        <title>The draft genome of Ciona intestinalis: insights into chordate and vertebrate origins.</title>
        <authorList>
            <person name="Dehal P."/>
            <person name="Satou Y."/>
            <person name="Campbell R.K."/>
            <person name="Chapman J."/>
            <person name="Degnan B."/>
            <person name="De Tomaso A."/>
            <person name="Davidson B."/>
            <person name="Di Gregorio A."/>
            <person name="Gelpke M."/>
            <person name="Goodstein D.M."/>
            <person name="Harafuji N."/>
            <person name="Hastings K.E."/>
            <person name="Ho I."/>
            <person name="Hotta K."/>
            <person name="Huang W."/>
            <person name="Kawashima T."/>
            <person name="Lemaire P."/>
            <person name="Martinez D."/>
            <person name="Meinertzhagen I.A."/>
            <person name="Necula S."/>
            <person name="Nonaka M."/>
            <person name="Putnam N."/>
            <person name="Rash S."/>
            <person name="Saiga H."/>
            <person name="Satake M."/>
            <person name="Terry A."/>
            <person name="Yamada L."/>
            <person name="Wang H.G."/>
            <person name="Awazu S."/>
            <person name="Azumi K."/>
            <person name="Boore J."/>
            <person name="Branno M."/>
            <person name="Chin-Bow S."/>
            <person name="DeSantis R."/>
            <person name="Doyle S."/>
            <person name="Francino P."/>
            <person name="Keys D.N."/>
            <person name="Haga S."/>
            <person name="Hayashi H."/>
            <person name="Hino K."/>
            <person name="Imai K.S."/>
            <person name="Inaba K."/>
            <person name="Kano S."/>
            <person name="Kobayashi K."/>
            <person name="Kobayashi M."/>
            <person name="Lee B.I."/>
            <person name="Makabe K.W."/>
            <person name="Manohar C."/>
            <person name="Matassi G."/>
            <person name="Medina M."/>
            <person name="Mochizuki Y."/>
            <person name="Mount S."/>
            <person name="Morishita T."/>
            <person name="Miura S."/>
            <person name="Nakayama A."/>
            <person name="Nishizaka S."/>
            <person name="Nomoto H."/>
            <person name="Ohta F."/>
            <person name="Oishi K."/>
            <person name="Rigoutsos I."/>
            <person name="Sano M."/>
            <person name="Sasaki A."/>
            <person name="Sasakura Y."/>
            <person name="Shoguchi E."/>
            <person name="Shin-i T."/>
            <person name="Spagnuolo A."/>
            <person name="Stainier D."/>
            <person name="Suzuki M.M."/>
            <person name="Tassy O."/>
            <person name="Takatori N."/>
            <person name="Tokuoka M."/>
            <person name="Yagi K."/>
            <person name="Yoshizaki F."/>
            <person name="Wada S."/>
            <person name="Zhang C."/>
            <person name="Hyatt P.D."/>
            <person name="Larimer F."/>
            <person name="Detter C."/>
            <person name="Doggett N."/>
            <person name="Glavina T."/>
            <person name="Hawkins T."/>
            <person name="Richardson P."/>
            <person name="Lucas S."/>
            <person name="Kohara Y."/>
            <person name="Levine M."/>
            <person name="Satoh N."/>
            <person name="Rokhsar D.S."/>
        </authorList>
    </citation>
    <scope>NUCLEOTIDE SEQUENCE [LARGE SCALE GENOMIC DNA]</scope>
</reference>
<dbReference type="PANTHER" id="PTHR22600:SF21">
    <property type="entry name" value="BETA-HEXOSAMINIDASE A"/>
    <property type="match status" value="1"/>
</dbReference>
<comment type="catalytic activity">
    <reaction evidence="9">
        <text>N-acetyl-beta-D-6-sulfogalactosaminyl-(1-&gt;4)-alpha-L-iduronyl-(1-&gt;3)-N-acetyl-D-6-sulfogalactosamine + H2O = alpha-L-iduronyl-(1-&gt;3)-N-acetyl-D-6-sulfogalactosamine + N-acetyl-D-6-sulfogalactosamine</text>
        <dbReference type="Rhea" id="RHEA:64384"/>
        <dbReference type="ChEBI" id="CHEBI:15377"/>
        <dbReference type="ChEBI" id="CHEBI:152567"/>
        <dbReference type="ChEBI" id="CHEBI:152568"/>
        <dbReference type="ChEBI" id="CHEBI:153064"/>
    </reaction>
    <physiologicalReaction direction="left-to-right" evidence="9">
        <dbReference type="Rhea" id="RHEA:64385"/>
    </physiologicalReaction>
</comment>
<dbReference type="Gene3D" id="3.20.20.80">
    <property type="entry name" value="Glycosidases"/>
    <property type="match status" value="1"/>
</dbReference>
<dbReference type="PANTHER" id="PTHR22600">
    <property type="entry name" value="BETA-HEXOSAMINIDASE"/>
    <property type="match status" value="1"/>
</dbReference>
<dbReference type="HOGENOM" id="CLU_683259_0_0_1"/>
<comment type="catalytic activity">
    <reaction evidence="8">
        <text>N-acetyl-beta-D-galactosaminyl-(1-&gt;4)-beta-D-3-sulfogalactosyl-(1-&gt;4)-beta-D-glucosyl-(1&lt;-&gt;1')-ceramide + H2O = a beta-D-3-sulfogalactosyl-(1-&gt;4)-beta-D-glucosyl-(1&lt;-&gt;1')-ceramide + N-acetyl-beta-D-galactosamine</text>
        <dbReference type="Rhea" id="RHEA:48276"/>
        <dbReference type="ChEBI" id="CHEBI:15377"/>
        <dbReference type="ChEBI" id="CHEBI:28497"/>
        <dbReference type="ChEBI" id="CHEBI:90163"/>
        <dbReference type="ChEBI" id="CHEBI:90164"/>
    </reaction>
    <physiologicalReaction direction="left-to-right" evidence="8">
        <dbReference type="Rhea" id="RHEA:48277"/>
    </physiologicalReaction>
</comment>
<reference evidence="13" key="4">
    <citation type="submission" date="2025-09" db="UniProtKB">
        <authorList>
            <consortium name="Ensembl"/>
        </authorList>
    </citation>
    <scope>IDENTIFICATION</scope>
</reference>
<dbReference type="Ensembl" id="ENSCINT00000008969.3">
    <property type="protein sequence ID" value="ENSCINP00000008969.3"/>
    <property type="gene ID" value="ENSCING00000013889.2"/>
</dbReference>
<evidence type="ECO:0000256" key="1">
    <source>
        <dbReference type="ARBA" id="ARBA00001231"/>
    </source>
</evidence>
<dbReference type="GO" id="GO:0030203">
    <property type="term" value="P:glycosaminoglycan metabolic process"/>
    <property type="evidence" value="ECO:0000318"/>
    <property type="project" value="GO_Central"/>
</dbReference>
<comment type="catalytic activity">
    <reaction evidence="7">
        <text>a ganglioside GM2 + H2O = a ganglioside GM3 + N-acetyl-beta-D-galactosamine</text>
        <dbReference type="Rhea" id="RHEA:47968"/>
        <dbReference type="ChEBI" id="CHEBI:15377"/>
        <dbReference type="ChEBI" id="CHEBI:28497"/>
        <dbReference type="ChEBI" id="CHEBI:79210"/>
        <dbReference type="ChEBI" id="CHEBI:79218"/>
    </reaction>
    <physiologicalReaction direction="left-to-right" evidence="7">
        <dbReference type="Rhea" id="RHEA:47969"/>
    </physiologicalReaction>
</comment>
<reference evidence="13" key="3">
    <citation type="submission" date="2025-08" db="UniProtKB">
        <authorList>
            <consortium name="Ensembl"/>
        </authorList>
    </citation>
    <scope>IDENTIFICATION</scope>
</reference>
<dbReference type="AlphaFoldDB" id="F7BMU6"/>
<dbReference type="Proteomes" id="UP000008144">
    <property type="component" value="Chromosome 10"/>
</dbReference>
<evidence type="ECO:0000259" key="12">
    <source>
        <dbReference type="Pfam" id="PF03174"/>
    </source>
</evidence>
<dbReference type="InterPro" id="IPR017853">
    <property type="entry name" value="GH"/>
</dbReference>
<evidence type="ECO:0000256" key="3">
    <source>
        <dbReference type="ARBA" id="ARBA00012663"/>
    </source>
</evidence>
<evidence type="ECO:0000256" key="6">
    <source>
        <dbReference type="ARBA" id="ARBA00043767"/>
    </source>
</evidence>
<dbReference type="GO" id="GO:0016020">
    <property type="term" value="C:membrane"/>
    <property type="evidence" value="ECO:0000318"/>
    <property type="project" value="GO_Central"/>
</dbReference>
<proteinExistence type="inferred from homology"/>
<feature type="domain" description="Chitobiase C-terminal" evidence="12">
    <location>
        <begin position="321"/>
        <end position="399"/>
    </location>
</feature>
<dbReference type="PRINTS" id="PR00738">
    <property type="entry name" value="GLHYDRLASE20"/>
</dbReference>
<dbReference type="SUPFAM" id="SSF81296">
    <property type="entry name" value="E set domains"/>
    <property type="match status" value="1"/>
</dbReference>
<dbReference type="GO" id="GO:0004563">
    <property type="term" value="F:beta-N-acetylhexosaminidase activity"/>
    <property type="evidence" value="ECO:0000318"/>
    <property type="project" value="GO_Central"/>
</dbReference>
<reference evidence="13" key="2">
    <citation type="journal article" date="2008" name="Genome Biol.">
        <title>Improved genome assembly and evidence-based global gene model set for the chordate Ciona intestinalis: new insight into intron and operon populations.</title>
        <authorList>
            <person name="Satou Y."/>
            <person name="Mineta K."/>
            <person name="Ogasawara M."/>
            <person name="Sasakura Y."/>
            <person name="Shoguchi E."/>
            <person name="Ueno K."/>
            <person name="Yamada L."/>
            <person name="Matsumoto J."/>
            <person name="Wasserscheid J."/>
            <person name="Dewar K."/>
            <person name="Wiley G.B."/>
            <person name="Macmil S.L."/>
            <person name="Roe B.A."/>
            <person name="Zeller R.W."/>
            <person name="Hastings K.E."/>
            <person name="Lemaire P."/>
            <person name="Lindquist E."/>
            <person name="Endo T."/>
            <person name="Hotta K."/>
            <person name="Inaba K."/>
        </authorList>
    </citation>
    <scope>NUCLEOTIDE SEQUENCE [LARGE SCALE GENOMIC DNA]</scope>
    <source>
        <strain evidence="13">wild type</strain>
    </source>
</reference>
<dbReference type="STRING" id="7719.ENSCINP00000008969"/>
<dbReference type="GO" id="GO:0006491">
    <property type="term" value="P:N-glycan processing"/>
    <property type="evidence" value="ECO:0000318"/>
    <property type="project" value="GO_Central"/>
</dbReference>
<evidence type="ECO:0000256" key="7">
    <source>
        <dbReference type="ARBA" id="ARBA00043827"/>
    </source>
</evidence>
<comment type="similarity">
    <text evidence="2">Belongs to the glycosyl hydrolase 20 family.</text>
</comment>
<dbReference type="OMA" id="WENSTEC"/>